<protein>
    <submittedName>
        <fullName evidence="1">(northern house mosquito) hypothetical protein</fullName>
    </submittedName>
</protein>
<name>A0A8D8BHG2_CULPI</name>
<dbReference type="EMBL" id="HBUE01074739">
    <property type="protein sequence ID" value="CAG6474438.1"/>
    <property type="molecule type" value="Transcribed_RNA"/>
</dbReference>
<dbReference type="AlphaFoldDB" id="A0A8D8BHG2"/>
<sequence>MLTISHRKPHTQTKRLGFFFVDTGNRQTYSRYENPPHFHPIIRKFPPPSSVTIYKFAETLSGRFYDLLKREPPTQTHTQPHSLHTFTLTHVRNDVREEEKKKTKKTN</sequence>
<organism evidence="1">
    <name type="scientific">Culex pipiens</name>
    <name type="common">House mosquito</name>
    <dbReference type="NCBI Taxonomy" id="7175"/>
    <lineage>
        <taxon>Eukaryota</taxon>
        <taxon>Metazoa</taxon>
        <taxon>Ecdysozoa</taxon>
        <taxon>Arthropoda</taxon>
        <taxon>Hexapoda</taxon>
        <taxon>Insecta</taxon>
        <taxon>Pterygota</taxon>
        <taxon>Neoptera</taxon>
        <taxon>Endopterygota</taxon>
        <taxon>Diptera</taxon>
        <taxon>Nematocera</taxon>
        <taxon>Culicoidea</taxon>
        <taxon>Culicidae</taxon>
        <taxon>Culicinae</taxon>
        <taxon>Culicini</taxon>
        <taxon>Culex</taxon>
        <taxon>Culex</taxon>
    </lineage>
</organism>
<evidence type="ECO:0000313" key="1">
    <source>
        <dbReference type="EMBL" id="CAG6474438.1"/>
    </source>
</evidence>
<reference evidence="1" key="1">
    <citation type="submission" date="2021-05" db="EMBL/GenBank/DDBJ databases">
        <authorList>
            <person name="Alioto T."/>
            <person name="Alioto T."/>
            <person name="Gomez Garrido J."/>
        </authorList>
    </citation>
    <scope>NUCLEOTIDE SEQUENCE</scope>
</reference>
<accession>A0A8D8BHG2</accession>
<proteinExistence type="predicted"/>